<gene>
    <name evidence="3" type="primary">DMTF1</name>
</gene>
<evidence type="ECO:0000313" key="3">
    <source>
        <dbReference type="Ensembl" id="ENSCHIP00010034205.1"/>
    </source>
</evidence>
<evidence type="ECO:0000256" key="2">
    <source>
        <dbReference type="SAM" id="SignalP"/>
    </source>
</evidence>
<evidence type="ECO:0000256" key="1">
    <source>
        <dbReference type="SAM" id="MobiDB-lite"/>
    </source>
</evidence>
<dbReference type="AlphaFoldDB" id="A0A8C2RV00"/>
<name>A0A8C2RV00_CAPHI</name>
<organism evidence="3">
    <name type="scientific">Capra hircus</name>
    <name type="common">Goat</name>
    <dbReference type="NCBI Taxonomy" id="9925"/>
    <lineage>
        <taxon>Eukaryota</taxon>
        <taxon>Metazoa</taxon>
        <taxon>Chordata</taxon>
        <taxon>Craniata</taxon>
        <taxon>Vertebrata</taxon>
        <taxon>Euteleostomi</taxon>
        <taxon>Mammalia</taxon>
        <taxon>Eutheria</taxon>
        <taxon>Laurasiatheria</taxon>
        <taxon>Artiodactyla</taxon>
        <taxon>Ruminantia</taxon>
        <taxon>Pecora</taxon>
        <taxon>Bovidae</taxon>
        <taxon>Caprinae</taxon>
        <taxon>Capra</taxon>
    </lineage>
</organism>
<feature type="region of interest" description="Disordered" evidence="1">
    <location>
        <begin position="158"/>
        <end position="180"/>
    </location>
</feature>
<reference evidence="3" key="2">
    <citation type="submission" date="2025-08" db="UniProtKB">
        <authorList>
            <consortium name="Ensembl"/>
        </authorList>
    </citation>
    <scope>IDENTIFICATION</scope>
</reference>
<proteinExistence type="predicted"/>
<keyword evidence="2" id="KW-0732">Signal</keyword>
<feature type="chain" id="PRO_5034055707" evidence="2">
    <location>
        <begin position="18"/>
        <end position="180"/>
    </location>
</feature>
<sequence length="180" mass="18927">NLESVLFIVLVLTTASADSAAATVDSETITLNSGTLQTFEILPSFHLQPTGTPGTYLLQTSSSQGLPLTLTASPTVTLAAAAPASPEQIIVHALSDLGSPTIEEQVHQTTIDDETILIVPSPHGFIQTSDVIDTESVLPLTTLTDPILQHHQEESNIIGSSLGSPVSEDSKDVEDLVHCH</sequence>
<protein>
    <submittedName>
        <fullName evidence="3">Cyclin D binding myb like transcription factor 1</fullName>
    </submittedName>
</protein>
<reference evidence="3" key="1">
    <citation type="submission" date="2019-03" db="EMBL/GenBank/DDBJ databases">
        <title>Genome sequencing and reference-guided assembly of Black Bengal Goat (Capra hircus).</title>
        <authorList>
            <person name="Siddiki A.Z."/>
            <person name="Baten A."/>
            <person name="Billah M."/>
            <person name="Alam M.A.U."/>
            <person name="Shawrob K.S.M."/>
            <person name="Saha S."/>
            <person name="Chowdhury M."/>
            <person name="Rahman A.H."/>
            <person name="Stear M."/>
            <person name="Miah G."/>
            <person name="Das G.B."/>
            <person name="Hossain M.M."/>
            <person name="Kumkum M."/>
            <person name="Islam M.S."/>
            <person name="Mollah A.M."/>
            <person name="Ahsan A."/>
            <person name="Tusar F."/>
            <person name="Khan M.K.I."/>
        </authorList>
    </citation>
    <scope>NUCLEOTIDE SEQUENCE [LARGE SCALE GENOMIC DNA]</scope>
</reference>
<feature type="compositionally biased region" description="Basic and acidic residues" evidence="1">
    <location>
        <begin position="168"/>
        <end position="180"/>
    </location>
</feature>
<dbReference type="Ensembl" id="ENSCHIT00010048135.1">
    <property type="protein sequence ID" value="ENSCHIP00010034205.1"/>
    <property type="gene ID" value="ENSCHIG00010025292.1"/>
</dbReference>
<accession>A0A8C2RV00</accession>
<feature type="signal peptide" evidence="2">
    <location>
        <begin position="1"/>
        <end position="17"/>
    </location>
</feature>